<dbReference type="PANTHER" id="PTHR32305">
    <property type="match status" value="1"/>
</dbReference>
<sequence>MKNRIKVLLALLMLCGTTQSVRAQDGGDMNNHLLRINDYVPAIPEAAGMQLYGNIPVSEYTGTPDISIPLYTLKCGRIELPITLSYHASGVKVAQEATWVGLGWNLLAGGCVNLNAVGKVDATSGTFATWAEWEKIKYHWKVQSADTLNYRSGTEELMNLWGNLMFDPNTSNTTNGIINEGLIGQGERDIFEVALPGGRSFKYFLHPKSQTPVIIGSRMNCKVWHSAEKVIITDEAGTSYAFRPYAFVTSNAPLTYMLTSMTDVTGHTITLTYVTASCYSVPVMSEYYTVGTPPDNDYIKRNFTAGISQTCYLSKIETDTEEVIFEMGSREDRYPGTTGKLTNMKIKSKLDGKDVYSYQFNYDYFICPEQSVGGNYLSSDDYGSSSTIPTSVLRKRLKLLSVLRKNGTSQGEKHTFTYNEAVNLPYKTSFAIDYWGYYNGQQNTSTLTNRVHTLIPSLEGLTNVPLSGSTAVRNCSREYITANMLKKITYPTGGSVEFEFEPHTFVGDNRFISAEDLNKYDAQVKGVNTVNNNDLIVTPSATFTLPTTQVVTVDAQVNFPDYEVNQVIGSGTTLRKLGAGGSVIKSYKVTSQNTSGHVYHVNESFTLEAGDYVLTSTLSSAVTNQGYSTRNASSATLTYRGGGTAVNKDTLQKVGGGVRIKTITKKNNTGEVLERTGYLYESENHKTSGILMFSVKFYDDFNVRRGSYTTTPEGVIRPSTSYHTFRRFYAQAQTPPASAPNANPVGYSRVVKQRDFLDAGREELVFSNIAGQDYDATLAYMPANYNGRLLKKSIYDAGNILVWEDTYEYEIANKWQELTNIRVRDNYVGPVNCYSGSITYNENIGGQTVSFRNPLAYHGRFEITLYPHLTYDIRLKREVSTEYAHGVPVTQEKLYTYNSRNQIATCRTSTSRSGYVMESYAYAADVSSYKDEFKANNVLDAVQNYQRTSGGATLYLNNTYGDVFSKFTLQSSEEYSSLYPEKRTVSYRYDSKWNPVEVTTPDNMSVVYLWGYKYSLPIARLKGITYAEVVSRLGTTGLDALCSAGSPNTTALYALKTSFPECEVTTWLHNPSYGLKEIRKATGFKDFYLYNALGGLSDVQDHNQNPIASYFYQWSPDGTSQNYVRTHAMTAAAGSKYMASYDYYDGLGRLFQKVQKGITPAGSNLISLQEYDGAGRRSESWLPIVSSSVYMSPSAIKSAAPGNYSSDSRPYSKPVYSVSPLDRILKRYSPGAAWASKPVTMDYLANSSDVNCINYSVSSSGALVNNGTYAAGQLRVVKRIDEDQHVSYTFTDKQGHILLERQMQGSEQHDTYYVYNDLDNLCFVLQPMYQSVSNLDQYAFQYKYDNRNRCNWKKLPGASAVSYVYDEADNMIFSQDGKQYASKQWSFYLYDKFHRLAVQGVCSNTNTAAVSNVIVSCTRVNSNSGLGNSGYTSSFALVSPEVHRVNYYDDYAFRSLTGFDNAGFPAATIDAKGYVTGSVITVLGSSTKLYSANYYDFEGRITKTVQGNLLEGYDTTNTVYTFTGKPKTVTHTHSASGKSTRTEVYTYTYDHADRISKVQHSLGSTSITLYDATYDNFGRLLTKQYHGTSTNKLTYAYNLRSWLTGISGTRFTQNLYYNTGVGTAKYNGSISSMTWKSGNESTVRGYKFTYDGLDRMLNATYGETAGISTNANRFSENVTGYDKNGNIKGLQRYGQLSSAAYGMIDNLTLTLNGNQLNRVDDAVAASTYNGGFEFKNGANAADEYSYDANGNLTKDLNKGISGITYNFLNLPNAVTFSDGSTITYTYGADGTKLRTVHKIGSTTTTTDYCGNVIYENGVQKLLLTEEGYITLSDSKYHYYLKDHQGNNRVVISQSGTVEETSHYYPFGGTFASAGNVQPYKYNGKEYDSKKGLNWYDYGARHYDAALGRFETVDPSAENYFKTSLYAYCGNSPISRIDPTGADWYEDKQGNLRWQEGSEALKGYTNIGSSASIALGNDNYLNFYQNGGILANQAVNAFDLIASSGKLQNQFLGKTSPLSEDSKSALFNSLNSRSIDAIARPIGEAAFGFGAGEFGGMLLGKAIGWAVGKVAGRGTQNAIQSTAHGVQRIAGTTATRGGVLSVNEVRVTKSVGKAFTQADGATVYLHEITPGRFNAVVEGRKGIITTMGNWSQKSINRIAKNYGWNIK</sequence>
<reference evidence="3" key="1">
    <citation type="submission" date="2019-11" db="EMBL/GenBank/DDBJ databases">
        <authorList>
            <person name="Feng L."/>
        </authorList>
    </citation>
    <scope>NUCLEOTIDE SEQUENCE</scope>
    <source>
        <strain evidence="3">BuniformisLFYP32</strain>
    </source>
</reference>
<evidence type="ECO:0000313" key="3">
    <source>
        <dbReference type="EMBL" id="VYT42003.1"/>
    </source>
</evidence>
<dbReference type="Pfam" id="PF20041">
    <property type="entry name" value="DUF6443"/>
    <property type="match status" value="1"/>
</dbReference>
<dbReference type="Gene3D" id="2.180.10.10">
    <property type="entry name" value="RHS repeat-associated core"/>
    <property type="match status" value="1"/>
</dbReference>
<dbReference type="PANTHER" id="PTHR32305:SF15">
    <property type="entry name" value="PROTEIN RHSA-RELATED"/>
    <property type="match status" value="1"/>
</dbReference>
<keyword evidence="1" id="KW-0732">Signal</keyword>
<name>A0A6N2WIT9_BACUN</name>
<dbReference type="InterPro" id="IPR050708">
    <property type="entry name" value="T6SS_VgrG/RHS"/>
</dbReference>
<dbReference type="RefSeq" id="WP_254883617.1">
    <property type="nucleotide sequence ID" value="NZ_CACRTC010000039.1"/>
</dbReference>
<feature type="signal peptide" evidence="1">
    <location>
        <begin position="1"/>
        <end position="23"/>
    </location>
</feature>
<proteinExistence type="predicted"/>
<feature type="chain" id="PRO_5026812412" description="DUF6443 domain-containing protein" evidence="1">
    <location>
        <begin position="24"/>
        <end position="2166"/>
    </location>
</feature>
<evidence type="ECO:0000256" key="1">
    <source>
        <dbReference type="SAM" id="SignalP"/>
    </source>
</evidence>
<organism evidence="3">
    <name type="scientific">Bacteroides uniformis</name>
    <dbReference type="NCBI Taxonomy" id="820"/>
    <lineage>
        <taxon>Bacteria</taxon>
        <taxon>Pseudomonadati</taxon>
        <taxon>Bacteroidota</taxon>
        <taxon>Bacteroidia</taxon>
        <taxon>Bacteroidales</taxon>
        <taxon>Bacteroidaceae</taxon>
        <taxon>Bacteroides</taxon>
    </lineage>
</organism>
<dbReference type="EMBL" id="CACRTC010000039">
    <property type="protein sequence ID" value="VYT42003.1"/>
    <property type="molecule type" value="Genomic_DNA"/>
</dbReference>
<dbReference type="NCBIfam" id="TIGR03696">
    <property type="entry name" value="Rhs_assc_core"/>
    <property type="match status" value="1"/>
</dbReference>
<feature type="domain" description="DUF6443" evidence="2">
    <location>
        <begin position="1124"/>
        <end position="1237"/>
    </location>
</feature>
<protein>
    <recommendedName>
        <fullName evidence="2">DUF6443 domain-containing protein</fullName>
    </recommendedName>
</protein>
<dbReference type="InterPro" id="IPR022385">
    <property type="entry name" value="Rhs_assc_core"/>
</dbReference>
<evidence type="ECO:0000259" key="2">
    <source>
        <dbReference type="Pfam" id="PF20041"/>
    </source>
</evidence>
<accession>A0A6N2WIT9</accession>
<dbReference type="InterPro" id="IPR045619">
    <property type="entry name" value="DUF6443"/>
</dbReference>
<gene>
    <name evidence="3" type="ORF">BULFYP32_03710</name>
</gene>